<sequence length="64" mass="7043">LGEFRVCVVEGTTDMTSFEYSSSHEDARPKVSDDSDASSKKHKKRATRNTSSEAITESAGWFLA</sequence>
<dbReference type="Proteomes" id="UP001331761">
    <property type="component" value="Unassembled WGS sequence"/>
</dbReference>
<accession>A0AAN8EWX4</accession>
<reference evidence="2 3" key="1">
    <citation type="submission" date="2019-10" db="EMBL/GenBank/DDBJ databases">
        <title>Assembly and Annotation for the nematode Trichostrongylus colubriformis.</title>
        <authorList>
            <person name="Martin J."/>
        </authorList>
    </citation>
    <scope>NUCLEOTIDE SEQUENCE [LARGE SCALE GENOMIC DNA]</scope>
    <source>
        <strain evidence="2">G859</strain>
        <tissue evidence="2">Whole worm</tissue>
    </source>
</reference>
<protein>
    <submittedName>
        <fullName evidence="2">Uncharacterized protein</fullName>
    </submittedName>
</protein>
<evidence type="ECO:0000256" key="1">
    <source>
        <dbReference type="SAM" id="MobiDB-lite"/>
    </source>
</evidence>
<feature type="region of interest" description="Disordered" evidence="1">
    <location>
        <begin position="19"/>
        <end position="64"/>
    </location>
</feature>
<evidence type="ECO:0000313" key="2">
    <source>
        <dbReference type="EMBL" id="KAK5968426.1"/>
    </source>
</evidence>
<organism evidence="2 3">
    <name type="scientific">Trichostrongylus colubriformis</name>
    <name type="common">Black scour worm</name>
    <dbReference type="NCBI Taxonomy" id="6319"/>
    <lineage>
        <taxon>Eukaryota</taxon>
        <taxon>Metazoa</taxon>
        <taxon>Ecdysozoa</taxon>
        <taxon>Nematoda</taxon>
        <taxon>Chromadorea</taxon>
        <taxon>Rhabditida</taxon>
        <taxon>Rhabditina</taxon>
        <taxon>Rhabditomorpha</taxon>
        <taxon>Strongyloidea</taxon>
        <taxon>Trichostrongylidae</taxon>
        <taxon>Trichostrongylus</taxon>
    </lineage>
</organism>
<proteinExistence type="predicted"/>
<keyword evidence="3" id="KW-1185">Reference proteome</keyword>
<feature type="compositionally biased region" description="Basic and acidic residues" evidence="1">
    <location>
        <begin position="22"/>
        <end position="39"/>
    </location>
</feature>
<comment type="caution">
    <text evidence="2">The sequence shown here is derived from an EMBL/GenBank/DDBJ whole genome shotgun (WGS) entry which is preliminary data.</text>
</comment>
<evidence type="ECO:0000313" key="3">
    <source>
        <dbReference type="Proteomes" id="UP001331761"/>
    </source>
</evidence>
<gene>
    <name evidence="2" type="ORF">GCK32_012636</name>
</gene>
<feature type="non-terminal residue" evidence="2">
    <location>
        <position position="1"/>
    </location>
</feature>
<name>A0AAN8EWX4_TRICO</name>
<dbReference type="AlphaFoldDB" id="A0AAN8EWX4"/>
<dbReference type="EMBL" id="WIXE01021392">
    <property type="protein sequence ID" value="KAK5968426.1"/>
    <property type="molecule type" value="Genomic_DNA"/>
</dbReference>